<evidence type="ECO:0000256" key="2">
    <source>
        <dbReference type="ARBA" id="ARBA00022741"/>
    </source>
</evidence>
<keyword evidence="6" id="KW-1185">Reference proteome</keyword>
<dbReference type="InterPro" id="IPR003593">
    <property type="entry name" value="AAA+_ATPase"/>
</dbReference>
<dbReference type="SUPFAM" id="SSF52540">
    <property type="entry name" value="P-loop containing nucleoside triphosphate hydrolases"/>
    <property type="match status" value="1"/>
</dbReference>
<evidence type="ECO:0000256" key="3">
    <source>
        <dbReference type="ARBA" id="ARBA00022840"/>
    </source>
</evidence>
<keyword evidence="2" id="KW-0547">Nucleotide-binding</keyword>
<dbReference type="SMART" id="SM00382">
    <property type="entry name" value="AAA"/>
    <property type="match status" value="1"/>
</dbReference>
<protein>
    <submittedName>
        <fullName evidence="5">ABC-2 type transport system ATP-binding protein</fullName>
    </submittedName>
</protein>
<dbReference type="PANTHER" id="PTHR42939">
    <property type="entry name" value="ABC TRANSPORTER ATP-BINDING PROTEIN ALBC-RELATED"/>
    <property type="match status" value="1"/>
</dbReference>
<accession>A0A2Y9BA73</accession>
<evidence type="ECO:0000256" key="1">
    <source>
        <dbReference type="ARBA" id="ARBA00022448"/>
    </source>
</evidence>
<dbReference type="Proteomes" id="UP000245845">
    <property type="component" value="Unassembled WGS sequence"/>
</dbReference>
<dbReference type="GO" id="GO:0005524">
    <property type="term" value="F:ATP binding"/>
    <property type="evidence" value="ECO:0007669"/>
    <property type="project" value="UniProtKB-KW"/>
</dbReference>
<dbReference type="Gene3D" id="3.40.50.300">
    <property type="entry name" value="P-loop containing nucleotide triphosphate hydrolases"/>
    <property type="match status" value="1"/>
</dbReference>
<dbReference type="GO" id="GO:0016887">
    <property type="term" value="F:ATP hydrolysis activity"/>
    <property type="evidence" value="ECO:0007669"/>
    <property type="project" value="InterPro"/>
</dbReference>
<dbReference type="EMBL" id="QGDL01000001">
    <property type="protein sequence ID" value="PWJ31824.1"/>
    <property type="molecule type" value="Genomic_DNA"/>
</dbReference>
<reference evidence="5 6" key="1">
    <citation type="submission" date="2018-05" db="EMBL/GenBank/DDBJ databases">
        <title>The Hungate 1000. A catalogue of reference genomes from the rumen microbiome.</title>
        <authorList>
            <person name="Kelly W."/>
        </authorList>
    </citation>
    <scope>NUCLEOTIDE SEQUENCE [LARGE SCALE GENOMIC DNA]</scope>
    <source>
        <strain evidence="5 6">NLAE-zl-C242</strain>
    </source>
</reference>
<dbReference type="Pfam" id="PF00005">
    <property type="entry name" value="ABC_tran"/>
    <property type="match status" value="1"/>
</dbReference>
<dbReference type="PROSITE" id="PS50893">
    <property type="entry name" value="ABC_TRANSPORTER_2"/>
    <property type="match status" value="1"/>
</dbReference>
<sequence>MLESGYLAALIGPNGSGKTTLFRCISGTARRMQGEAVIDGISLSQNPAAYKEKIGYISENLSFFQEQSILENGQNLGIYFPEWSLEDYYFWLDKMELAPSRKVYQLSKGEAMKMQFCFALAHQPRFLFLDEPMAGFDPVFRRDFLAILKDVLEKDIGILLSTHITEDLDKLADYVLVLKNGRLIRNDTKESLEDQYRRSAREKNPDADPFKRFHIKDLLS</sequence>
<evidence type="ECO:0000313" key="6">
    <source>
        <dbReference type="Proteomes" id="UP000245845"/>
    </source>
</evidence>
<dbReference type="AlphaFoldDB" id="A0A2Y9BA73"/>
<name>A0A2Y9BA73_9FIRM</name>
<evidence type="ECO:0000313" key="5">
    <source>
        <dbReference type="EMBL" id="PWJ31824.1"/>
    </source>
</evidence>
<dbReference type="InterPro" id="IPR051782">
    <property type="entry name" value="ABC_Transporter_VariousFunc"/>
</dbReference>
<keyword evidence="3 5" id="KW-0067">ATP-binding</keyword>
<dbReference type="InterPro" id="IPR027417">
    <property type="entry name" value="P-loop_NTPase"/>
</dbReference>
<keyword evidence="1" id="KW-0813">Transport</keyword>
<organism evidence="5 6">
    <name type="scientific">Faecalicatena orotica</name>
    <dbReference type="NCBI Taxonomy" id="1544"/>
    <lineage>
        <taxon>Bacteria</taxon>
        <taxon>Bacillati</taxon>
        <taxon>Bacillota</taxon>
        <taxon>Clostridia</taxon>
        <taxon>Lachnospirales</taxon>
        <taxon>Lachnospiraceae</taxon>
        <taxon>Faecalicatena</taxon>
    </lineage>
</organism>
<comment type="caution">
    <text evidence="5">The sequence shown here is derived from an EMBL/GenBank/DDBJ whole genome shotgun (WGS) entry which is preliminary data.</text>
</comment>
<proteinExistence type="predicted"/>
<dbReference type="InterPro" id="IPR003439">
    <property type="entry name" value="ABC_transporter-like_ATP-bd"/>
</dbReference>
<dbReference type="PANTHER" id="PTHR42939:SF3">
    <property type="entry name" value="ABC TRANSPORTER ATP-BINDING COMPONENT"/>
    <property type="match status" value="1"/>
</dbReference>
<dbReference type="CDD" id="cd03230">
    <property type="entry name" value="ABC_DR_subfamily_A"/>
    <property type="match status" value="1"/>
</dbReference>
<feature type="domain" description="ABC transporter" evidence="4">
    <location>
        <begin position="1"/>
        <end position="205"/>
    </location>
</feature>
<gene>
    <name evidence="5" type="ORF">A8806_101111</name>
</gene>
<evidence type="ECO:0000259" key="4">
    <source>
        <dbReference type="PROSITE" id="PS50893"/>
    </source>
</evidence>